<keyword evidence="5" id="KW-0677">Repeat</keyword>
<dbReference type="PANTHER" id="PTHR22963">
    <property type="entry name" value="ENDOGLIN-RELATED"/>
    <property type="match status" value="1"/>
</dbReference>
<dbReference type="PROSITE" id="PS01186">
    <property type="entry name" value="EGF_2"/>
    <property type="match status" value="20"/>
</dbReference>
<feature type="compositionally biased region" description="Polar residues" evidence="10">
    <location>
        <begin position="4035"/>
        <end position="4046"/>
    </location>
</feature>
<feature type="domain" description="EGF-like" evidence="11">
    <location>
        <begin position="2784"/>
        <end position="2823"/>
    </location>
</feature>
<sequence>MVEDLFSFVAHNRVIIVISRALNRAVAKSVHFAINLALPPSNSQSIDADRCVLDINECEDPAISARCVENAWCCNLPAHFLCKCNAGFEGDGEVQCLGKSRSESPIAVTYQTMNNSISEIQRHSLTQIRNSLLKQSHVTDIDECARPDACGRNALCHNTPGNYSCSCPEGFAGNPYDGCVDQDECESPDACAPGAVCTNVLGGRQCHCPPGFEGDPYTTGCGDMDECSRSNPCGRDALCSNLEGSYRCACPPGYIGDPLTACSDINECSSSPCAATAQCVNTNGSYACLCPEGYTGSANEECVDINECGRSGACGINAKCINVPGSFKCICPQGFTGQGQQYCENINECETNPCGENAICKDTLGSYTCSCKEDYTGDPFKGCVDLDECQALERPCGAHALCENAVPGYNCVCPQGYQGRPSPKVACEQIDVNILCKSNFDCTNNAECVDSQCFCQKGFVAKGAVCVDIDECHAQPCGPFAVCTNTMGSFHCDCENGFVGTPPMVQCKAPCHDVKCGDHAYCKPDGHEAYCICEDGWTFNPMDIAAGCIDINECDKVNGPSGRCGVDALCTNLPGTFACHCPPGFTGNPSHQCQDIDECSQPNSCGIGAICENSPGTFTCKCPEGTVPNPDPRTKCNEIVTCKLDSDCPGNAVCDHKKRCLCPEPNIGNDCRHPCETTVCGPNEQCMLINQEAKCICREGYTGTNLGCVDIDECAGNPCQLGAICKNEPGGFSCQCPGGTTGDPYRTGCAKSEVPFSCSDAKPCPPGEQCIADEFVGDSVCICVQGYLRDHISGKCRDVDECTEFRDKPACGVNAVCKNLPGSYDCQCPPGFNGNPFLECLECNSPDCRCQPPYKLADGNCVLASCDDDGSCPNGAECITITGGVSYCACPKGFKTTQDGSCVDINECVEGKQVCGYGAECLNSIGSYECHCPRGYSGEPYNGLCAPAQKRCIHDKECSANERCVQPGECVCPPPFFTDVSDNNKCKSPCERFPCGINAKCTPSDPPKCLCESGYKGDPLQGCVDVDECTDTPCAYAAQCLNLKGSYKCICPRGMTGDPYKGGCILDIEKGKSECQSNEHCANTLVCVEGTCVSPCRTLVCGPNAYCEPENHAAWCRCSVGYAENEKGECVSICEGAICAPGAQCIPTNSGPTCKCLEGFMGNPFPGGKCTTDVCSVTHPCEEPYVCIGGRCKERCEGVVCGVGAHCDKNTNQCVCNSYFIGTPELICMPPIMSPVCLPTCGHHAHCEYGLNGNTCVCNSGTSGNPYEECLQVERKTCDSATCGQNAECKQTYNDIQCICLSGFTGNPFIGCHDVDECSSDGVCGQSAVCINTIGSYDCRCKEGYAGNPFIMCSQVQGGICRDSKNCNCNDRVFCPSGFSCDRGRCKNLCEKVKCGPKATCHDGQCLCPPGYIGNPNDLRKGCTTEGHCHSDNDCHNAEICFQLGKGVRTCLDACSKIQCGPNALCVSDNHRSSCICAPGYRGDPSDLNIGCQPEERVYKKECEHDADCRPGTICSVNVDGVQKCISPCETVACGLNEVCKIDAAGHPTCACRDDYVWNPVSSSCEKPSVPDCTTDQDCQPVAACQPDALGILKCVPVCSHFTCPSNAACVAESHKGQCQCLSGYTGNPKDRNGCKLIVQSQCTTDAQCSEHETCKKQGETLMCKPACDFVSCGPNAVCVTNNHVAQCQCPPGSFVGDPTDPNAGCKSVPCVYNIDCPPSQLCNRMTHTCYDVCDEESCGTNAVCIAENHKAICQCPPGYSPDPLPEVECVPVEVCNPNPCHGSAICEATGFGHTCKCPPNTIGDPFTSGCRPEGDCPNGNKDCPEKSVCQAGRCINPCDQYHCGPNAICTVENRKPVCICPAKFSPGAHGIQDGCVRIATSCSSDIDCGHEVCFSGQCRTVCRNHDDCSSGERCLEKMCMIPCASHSQCRQDQACISGMCIIGCRSNKNCPSDQACVNNKCQDPCKLEGTCGPNAICSCDKHKTICTCPENFEGNPTPEEGCIRIPLTCQTQKNCPADHTCFKNQCSLQCQDNTACAVGERCASNVCAKVCYSDSNCLPGEVCLKGLCQPGCAVDADCRTSQVCLQGQCKCALGFIGTPQGCEDINECEDNPCHRTAVCHNQRGSYKCVCPEGTVGDPFIEPGCLLPNQCARSADCADNLVCKTGKCQDPCEEVRCGPNAVCNVFNHKLACSCPANHLGDPFDAKLGCFKVECLEDGDCAHDRVCDKEINKCLNPCDIISCGKGTCIVEEHQAYCSCFEGYTLIRDKCVDIDECRTSNPCHKSAICSNNDGGFTCVCGEGLVGDPTVGGCRKPGDCFTDTDCPSSATCVDNFCKNPCENPSACGQNAECIPINHEATCKCPPKTRQDGQLNCIALECVDNNDCSQDKTCIDSSCVNPCTLANACGQKADCRPSNHVGVCSCQAGTTGDPHLGCVSVQYCAVENQCPSGSQCYNGICTSVCTSSRECISDQLCIQGICQPTCKSNSSCPDFQFCQNNICTQEFKCRSSDDCSFNEKCLANTVGQNECIDVCEGILCGRNAECVSQNHEPSCICKIGYKGNPNDDKLGCQRVECESNEQCSNDKLCDHYMCKIACLVNNPCGRNALCSAESHKQVCYCQPGYTGDPYGGCRLIDFCADAPCGPKARCHNSRGSFKCQCPQGLVGDPYNEGCRTPVECNTDKDCPNVAKCDKTNGLHKCRDVCESTVCGPNAECIAVDHAGHCSCRNGYQGNPNDLTLGCTPKPVSCRHTSDCPANTYCYGDTCRPPCQTSEECIPTEQCLQGQCLDPCDLRSACGMNAECRVNNHVKQCTCPPGFTGNQEVECFRLPISCSVDSNCVSGFVCKDNLCHPQCAADNDCAFNEKCLKGNCILTCRVDNDCFLGHICLHNMCIFGCHHDDDCTGSESCRSNNCVDPCAENPCGPNAQCTVSNHRATCSCGTSFVANPTPKIGCVRAPPQQCTQNRDCNPGTTCIDQSCRTLCSSDAGCFNNERCDVGTGVCKPICRRDDDCKNGEICEGLACTVGCRSDSGCSSEKKCLANQCVDVCASPTACGTNAECAVVNHNKLCSCPEPLVGNPLEYCRYPVQPCASDGECVSGHVCYQALCQQMCRSDHNCLSDEKCIRGVCRTVCNSDDFCSVNQICKSRLCEVGCRSDSSCPPNHACINNKCQNPCDHNSTCGICADCKVKNHVAQCSCPSNFLGNPLVACTKAATECDGSCECDEIGYCTKSCRSSKDCSCGETCSSGKCRNKCSSQIPCARGQLCTRGACFPGCRSNNDCSSSEVCRNKKCQNVCKDPHSCGKNAVCQATDRRKVCLCPDGYQGDPKVECKPYECRLDTDCESNKRCSPKGACKNPCLENRACGVNAQCRVIERKPHCTCPPGFIGNALVECKKGGNEECLKNPCGANTKCRDVDGKYECSCAPGCVGDPHRGCVCETELVNLCKKKLCGAGAQCRIVHGNRTECFCPAEAPAGDPTIECTVEERHVVDCRTEGCGKNAECIREQAFFVCRCLPGHTGRPEVECSRDAECNSDLECSNEKACINYQCIDPCTLRGACGLNALCRTVLHRPRCSCPECHVGMANTECRPDPKCLSTQPRPSTPSRCRKDAHCPASLACNAASGECYDPCSNPAFKCRGNKKCEVSHHRPTCVCKNGFVVNERGEIACAPEISECSRDAQCPSNRACVDGVCQNPCTASKKSPCPPEKGCDVLNHKPVCICLKNCNPSLSICLRDNGCPAHQACRAFRCEDPCETASCPENTPCYVEDHRPICKFCPPGFISDAKYGCLKADNATKVTCTSDSDCTRAQTCIGSICINPCTKTCGKGAICQTIEHKAKCSCPTGYEGNALIQCFPAIPQTATPKTNLSVTEPPLYTPTLKPYNQTSTTRERGINLDTVKSTTPGISYETKDNKTQVEKPSTPRDSTNAETTTTPTKVEMVTLKEFDVNYTTFVYTTVPSRGTTELPQTTTEKESTPEILSTVPFASSTVGTEGKVSEMTAPSLIKTERTTPRDLTTLEMGTTLANETSTRPTETMTSLTGYTEVSTEMSSPASFTEKEVTTQSQGVTEFKTTKKSDIGTESTVSRSFETEKPTTLSSGSTEPVKTPTSTQFASTTSIYTETIATPFSERVPISTNEPTEYSTISVGTTGGKIATEPPFFTEPIKTTTQETVTETIFSTAGGTVTKTETTTAYTERPETSPTKAETAKALSTPTEPVTSTERSELSSTPRDRNESMLVTKFCTNPNNCSHNTTCIKNACVDPCTHYNPCVAGVNCRVIAHEPTCLCPLKQTITEKIGCKINPGKHNKY</sequence>
<feature type="domain" description="EGF-like" evidence="11">
    <location>
        <begin position="2271"/>
        <end position="2305"/>
    </location>
</feature>
<dbReference type="Gene3D" id="2.10.25.10">
    <property type="entry name" value="Laminin"/>
    <property type="match status" value="22"/>
</dbReference>
<evidence type="ECO:0000256" key="2">
    <source>
        <dbReference type="ARBA" id="ARBA00022525"/>
    </source>
</evidence>
<feature type="region of interest" description="Disordered" evidence="10">
    <location>
        <begin position="4181"/>
        <end position="4224"/>
    </location>
</feature>
<evidence type="ECO:0000256" key="9">
    <source>
        <dbReference type="PROSITE-ProRule" id="PRU00076"/>
    </source>
</evidence>
<dbReference type="InterPro" id="IPR000152">
    <property type="entry name" value="EGF-type_Asp/Asn_hydroxyl_site"/>
</dbReference>
<evidence type="ECO:0000256" key="6">
    <source>
        <dbReference type="ARBA" id="ARBA00022837"/>
    </source>
</evidence>
<dbReference type="InterPro" id="IPR006150">
    <property type="entry name" value="Cys_repeat_1"/>
</dbReference>
<dbReference type="FunFam" id="2.10.25.10:FF:000526">
    <property type="entry name" value="Dumpy, isoform J"/>
    <property type="match status" value="1"/>
</dbReference>
<dbReference type="FunFam" id="2.10.25.10:FF:000038">
    <property type="entry name" value="Fibrillin 2"/>
    <property type="match status" value="12"/>
</dbReference>
<accession>A0AA38MAS2</accession>
<feature type="domain" description="EGF-like" evidence="11">
    <location>
        <begin position="1025"/>
        <end position="1058"/>
    </location>
</feature>
<dbReference type="InterPro" id="IPR003645">
    <property type="entry name" value="Fol_N"/>
</dbReference>
<keyword evidence="13" id="KW-1185">Reference proteome</keyword>
<evidence type="ECO:0000256" key="7">
    <source>
        <dbReference type="ARBA" id="ARBA00023157"/>
    </source>
</evidence>
<feature type="region of interest" description="Disordered" evidence="10">
    <location>
        <begin position="3891"/>
        <end position="3925"/>
    </location>
</feature>
<feature type="region of interest" description="Disordered" evidence="10">
    <location>
        <begin position="3857"/>
        <end position="3878"/>
    </location>
</feature>
<feature type="domain" description="EGF-like" evidence="11">
    <location>
        <begin position="345"/>
        <end position="384"/>
    </location>
</feature>
<feature type="compositionally biased region" description="Polar residues" evidence="10">
    <location>
        <begin position="4201"/>
        <end position="4212"/>
    </location>
</feature>
<dbReference type="Pfam" id="PF12947">
    <property type="entry name" value="EGF_3"/>
    <property type="match status" value="1"/>
</dbReference>
<feature type="domain" description="EGF-like" evidence="11">
    <location>
        <begin position="1452"/>
        <end position="1487"/>
    </location>
</feature>
<dbReference type="Pfam" id="PF00008">
    <property type="entry name" value="EGF"/>
    <property type="match status" value="1"/>
</dbReference>
<feature type="domain" description="EGF-like" evidence="11">
    <location>
        <begin position="181"/>
        <end position="222"/>
    </location>
</feature>
<dbReference type="Pfam" id="PF12662">
    <property type="entry name" value="cEGF"/>
    <property type="match status" value="1"/>
</dbReference>
<feature type="domain" description="EGF-like" evidence="11">
    <location>
        <begin position="710"/>
        <end position="750"/>
    </location>
</feature>
<dbReference type="InterPro" id="IPR049883">
    <property type="entry name" value="NOTCH1_EGF-like"/>
</dbReference>
<dbReference type="SUPFAM" id="SSF57184">
    <property type="entry name" value="Growth factor receptor domain"/>
    <property type="match status" value="4"/>
</dbReference>
<keyword evidence="2" id="KW-0964">Secreted</keyword>
<feature type="compositionally biased region" description="Basic and acidic residues" evidence="10">
    <location>
        <begin position="4213"/>
        <end position="4224"/>
    </location>
</feature>
<evidence type="ECO:0000256" key="8">
    <source>
        <dbReference type="ARBA" id="ARBA00023180"/>
    </source>
</evidence>
<evidence type="ECO:0000256" key="10">
    <source>
        <dbReference type="SAM" id="MobiDB-lite"/>
    </source>
</evidence>
<dbReference type="Gene3D" id="2.90.20.10">
    <property type="entry name" value="Plasmodium vivax P25 domain"/>
    <property type="match status" value="1"/>
</dbReference>
<dbReference type="SMART" id="SM00289">
    <property type="entry name" value="WR1"/>
    <property type="match status" value="12"/>
</dbReference>
<keyword evidence="6" id="KW-0106">Calcium</keyword>
<keyword evidence="4" id="KW-0732">Signal</keyword>
<feature type="domain" description="EGF-like" evidence="11">
    <location>
        <begin position="468"/>
        <end position="508"/>
    </location>
</feature>
<dbReference type="SMART" id="SM00274">
    <property type="entry name" value="FOLN"/>
    <property type="match status" value="18"/>
</dbReference>
<dbReference type="SUPFAM" id="SSF57196">
    <property type="entry name" value="EGF/Laminin"/>
    <property type="match status" value="11"/>
</dbReference>
<dbReference type="InterPro" id="IPR009030">
    <property type="entry name" value="Growth_fac_rcpt_cys_sf"/>
</dbReference>
<protein>
    <recommendedName>
        <fullName evidence="11">EGF-like domain-containing protein</fullName>
    </recommendedName>
</protein>
<dbReference type="Pfam" id="PF07645">
    <property type="entry name" value="EGF_CA"/>
    <property type="match status" value="15"/>
</dbReference>
<dbReference type="InterPro" id="IPR018097">
    <property type="entry name" value="EGF_Ca-bd_CS"/>
</dbReference>
<feature type="domain" description="EGF-like" evidence="11">
    <location>
        <begin position="595"/>
        <end position="637"/>
    </location>
</feature>
<dbReference type="SMART" id="SM00179">
    <property type="entry name" value="EGF_CA"/>
    <property type="match status" value="24"/>
</dbReference>
<feature type="domain" description="EGF-like" evidence="11">
    <location>
        <begin position="1233"/>
        <end position="1271"/>
    </location>
</feature>
<dbReference type="FunFam" id="2.10.25.10:FF:000686">
    <property type="entry name" value="Dumpy, isoform Z"/>
    <property type="match status" value="1"/>
</dbReference>
<feature type="domain" description="EGF-like" evidence="11">
    <location>
        <begin position="1274"/>
        <end position="1313"/>
    </location>
</feature>
<evidence type="ECO:0000256" key="3">
    <source>
        <dbReference type="ARBA" id="ARBA00022536"/>
    </source>
</evidence>
<evidence type="ECO:0000256" key="4">
    <source>
        <dbReference type="ARBA" id="ARBA00022729"/>
    </source>
</evidence>
<proteinExistence type="predicted"/>
<dbReference type="GO" id="GO:0005509">
    <property type="term" value="F:calcium ion binding"/>
    <property type="evidence" value="ECO:0007669"/>
    <property type="project" value="InterPro"/>
</dbReference>
<feature type="region of interest" description="Disordered" evidence="10">
    <location>
        <begin position="4035"/>
        <end position="4104"/>
    </location>
</feature>
<organism evidence="12 13">
    <name type="scientific">Zophobas morio</name>
    <dbReference type="NCBI Taxonomy" id="2755281"/>
    <lineage>
        <taxon>Eukaryota</taxon>
        <taxon>Metazoa</taxon>
        <taxon>Ecdysozoa</taxon>
        <taxon>Arthropoda</taxon>
        <taxon>Hexapoda</taxon>
        <taxon>Insecta</taxon>
        <taxon>Pterygota</taxon>
        <taxon>Neoptera</taxon>
        <taxon>Endopterygota</taxon>
        <taxon>Coleoptera</taxon>
        <taxon>Polyphaga</taxon>
        <taxon>Cucujiformia</taxon>
        <taxon>Tenebrionidae</taxon>
        <taxon>Zophobas</taxon>
    </lineage>
</organism>
<feature type="compositionally biased region" description="Polar residues" evidence="10">
    <location>
        <begin position="4071"/>
        <end position="4104"/>
    </location>
</feature>
<feature type="domain" description="EGF-like" evidence="11">
    <location>
        <begin position="385"/>
        <end position="428"/>
    </location>
</feature>
<keyword evidence="3 9" id="KW-0245">EGF-like domain</keyword>
<dbReference type="PROSITE" id="PS01187">
    <property type="entry name" value="EGF_CA"/>
    <property type="match status" value="10"/>
</dbReference>
<evidence type="ECO:0000313" key="13">
    <source>
        <dbReference type="Proteomes" id="UP001168821"/>
    </source>
</evidence>
<feature type="domain" description="EGF-like" evidence="11">
    <location>
        <begin position="140"/>
        <end position="180"/>
    </location>
</feature>
<dbReference type="SMART" id="SM00286">
    <property type="entry name" value="PTI"/>
    <property type="match status" value="20"/>
</dbReference>
<dbReference type="GO" id="GO:0005576">
    <property type="term" value="C:extracellular region"/>
    <property type="evidence" value="ECO:0007669"/>
    <property type="project" value="UniProtKB-SubCell"/>
</dbReference>
<feature type="domain" description="EGF-like" evidence="11">
    <location>
        <begin position="904"/>
        <end position="939"/>
    </location>
</feature>
<feature type="domain" description="EGF-like" evidence="11">
    <location>
        <begin position="550"/>
        <end position="594"/>
    </location>
</feature>
<dbReference type="PROSITE" id="PS50026">
    <property type="entry name" value="EGF_3"/>
    <property type="match status" value="24"/>
</dbReference>
<evidence type="ECO:0000256" key="1">
    <source>
        <dbReference type="ARBA" id="ARBA00004613"/>
    </source>
</evidence>
<feature type="domain" description="EGF-like" evidence="11">
    <location>
        <begin position="264"/>
        <end position="303"/>
    </location>
</feature>
<dbReference type="SMART" id="SM00181">
    <property type="entry name" value="EGF"/>
    <property type="match status" value="63"/>
</dbReference>
<dbReference type="EMBL" id="JALNTZ010000006">
    <property type="protein sequence ID" value="KAJ3649326.1"/>
    <property type="molecule type" value="Genomic_DNA"/>
</dbReference>
<dbReference type="CDD" id="cd00054">
    <property type="entry name" value="EGF_CA"/>
    <property type="match status" value="15"/>
</dbReference>
<keyword evidence="8" id="KW-0325">Glycoprotein</keyword>
<reference evidence="12" key="1">
    <citation type="journal article" date="2023" name="G3 (Bethesda)">
        <title>Whole genome assemblies of Zophobas morio and Tenebrio molitor.</title>
        <authorList>
            <person name="Kaur S."/>
            <person name="Stinson S.A."/>
            <person name="diCenzo G.C."/>
        </authorList>
    </citation>
    <scope>NUCLEOTIDE SEQUENCE</scope>
    <source>
        <strain evidence="12">QUZm001</strain>
    </source>
</reference>
<dbReference type="InterPro" id="IPR001881">
    <property type="entry name" value="EGF-like_Ca-bd_dom"/>
</dbReference>
<evidence type="ECO:0000313" key="12">
    <source>
        <dbReference type="EMBL" id="KAJ3649326.1"/>
    </source>
</evidence>
<evidence type="ECO:0000256" key="5">
    <source>
        <dbReference type="ARBA" id="ARBA00022737"/>
    </source>
</evidence>
<comment type="caution">
    <text evidence="9">Lacks conserved residue(s) required for the propagation of feature annotation.</text>
</comment>
<keyword evidence="7 9" id="KW-1015">Disulfide bond</keyword>
<comment type="subcellular location">
    <subcellularLocation>
        <location evidence="1">Secreted</location>
    </subcellularLocation>
</comment>
<feature type="domain" description="EGF-like" evidence="11">
    <location>
        <begin position="798"/>
        <end position="841"/>
    </location>
</feature>
<feature type="domain" description="EGF-like" evidence="11">
    <location>
        <begin position="1772"/>
        <end position="1808"/>
    </location>
</feature>
<feature type="domain" description="EGF-like" evidence="11">
    <location>
        <begin position="2631"/>
        <end position="2671"/>
    </location>
</feature>
<feature type="domain" description="EGF-like" evidence="11">
    <location>
        <begin position="2105"/>
        <end position="2141"/>
    </location>
</feature>
<gene>
    <name evidence="12" type="ORF">Zmor_021076</name>
</gene>
<dbReference type="PROSITE" id="PS00010">
    <property type="entry name" value="ASX_HYDROXYL"/>
    <property type="match status" value="18"/>
</dbReference>
<comment type="caution">
    <text evidence="12">The sequence shown here is derived from an EMBL/GenBank/DDBJ whole genome shotgun (WGS) entry which is preliminary data.</text>
</comment>
<dbReference type="InterPro" id="IPR026823">
    <property type="entry name" value="cEGF"/>
</dbReference>
<feature type="domain" description="EGF-like" evidence="11">
    <location>
        <begin position="304"/>
        <end position="344"/>
    </location>
</feature>
<feature type="domain" description="EGF-like" evidence="11">
    <location>
        <begin position="223"/>
        <end position="263"/>
    </location>
</feature>
<feature type="domain" description="EGF-like" evidence="11">
    <location>
        <begin position="1314"/>
        <end position="1354"/>
    </location>
</feature>
<dbReference type="InterPro" id="IPR000742">
    <property type="entry name" value="EGF"/>
</dbReference>
<dbReference type="FunFam" id="2.10.25.10:FF:000014">
    <property type="entry name" value="Latent-transforming growth factor beta-binding protein 3"/>
    <property type="match status" value="1"/>
</dbReference>
<dbReference type="PROSITE" id="PS00022">
    <property type="entry name" value="EGF_1"/>
    <property type="match status" value="1"/>
</dbReference>
<dbReference type="Proteomes" id="UP001168821">
    <property type="component" value="Unassembled WGS sequence"/>
</dbReference>
<dbReference type="PANTHER" id="PTHR22963:SF39">
    <property type="entry name" value="DUMPY"/>
    <property type="match status" value="1"/>
</dbReference>
<name>A0AA38MAS2_9CUCU</name>
<evidence type="ECO:0000259" key="11">
    <source>
        <dbReference type="PROSITE" id="PS50026"/>
    </source>
</evidence>
<dbReference type="InterPro" id="IPR024731">
    <property type="entry name" value="NELL2-like_EGF"/>
</dbReference>
<feature type="domain" description="EGF-like" evidence="11">
    <location>
        <begin position="3481"/>
        <end position="3520"/>
    </location>
</feature>
<feature type="disulfide bond" evidence="9">
    <location>
        <begin position="1237"/>
        <end position="1247"/>
    </location>
</feature>